<name>A0A2P1PVL4_9GAMM</name>
<dbReference type="Proteomes" id="UP000241074">
    <property type="component" value="Chromosome"/>
</dbReference>
<protein>
    <submittedName>
        <fullName evidence="2">Uncharacterized protein</fullName>
    </submittedName>
</protein>
<dbReference type="EMBL" id="CP027860">
    <property type="protein sequence ID" value="AVP98893.1"/>
    <property type="molecule type" value="Genomic_DNA"/>
</dbReference>
<keyword evidence="3" id="KW-1185">Reference proteome</keyword>
<reference evidence="2 3" key="1">
    <citation type="submission" date="2018-03" db="EMBL/GenBank/DDBJ databases">
        <title>Ahniella affigens gen. nov., sp. nov., a gammaproteobacterium isolated from sandy soil near a stream.</title>
        <authorList>
            <person name="Ko Y."/>
            <person name="Kim J.-H."/>
        </authorList>
    </citation>
    <scope>NUCLEOTIDE SEQUENCE [LARGE SCALE GENOMIC DNA]</scope>
    <source>
        <strain evidence="2 3">D13</strain>
    </source>
</reference>
<organism evidence="2 3">
    <name type="scientific">Ahniella affigens</name>
    <dbReference type="NCBI Taxonomy" id="2021234"/>
    <lineage>
        <taxon>Bacteria</taxon>
        <taxon>Pseudomonadati</taxon>
        <taxon>Pseudomonadota</taxon>
        <taxon>Gammaproteobacteria</taxon>
        <taxon>Lysobacterales</taxon>
        <taxon>Rhodanobacteraceae</taxon>
        <taxon>Ahniella</taxon>
    </lineage>
</organism>
<evidence type="ECO:0000313" key="3">
    <source>
        <dbReference type="Proteomes" id="UP000241074"/>
    </source>
</evidence>
<feature type="compositionally biased region" description="Low complexity" evidence="1">
    <location>
        <begin position="32"/>
        <end position="44"/>
    </location>
</feature>
<dbReference type="RefSeq" id="WP_106892812.1">
    <property type="nucleotide sequence ID" value="NZ_CP027860.1"/>
</dbReference>
<evidence type="ECO:0000313" key="2">
    <source>
        <dbReference type="EMBL" id="AVP98893.1"/>
    </source>
</evidence>
<reference evidence="2 3" key="2">
    <citation type="submission" date="2018-03" db="EMBL/GenBank/DDBJ databases">
        <authorList>
            <person name="Keele B.F."/>
        </authorList>
    </citation>
    <scope>NUCLEOTIDE SEQUENCE [LARGE SCALE GENOMIC DNA]</scope>
    <source>
        <strain evidence="2 3">D13</strain>
    </source>
</reference>
<gene>
    <name evidence="2" type="ORF">C7S18_17665</name>
</gene>
<proteinExistence type="predicted"/>
<feature type="region of interest" description="Disordered" evidence="1">
    <location>
        <begin position="1"/>
        <end position="44"/>
    </location>
</feature>
<dbReference type="AlphaFoldDB" id="A0A2P1PVL4"/>
<accession>A0A2P1PVL4</accession>
<evidence type="ECO:0000256" key="1">
    <source>
        <dbReference type="SAM" id="MobiDB-lite"/>
    </source>
</evidence>
<dbReference type="KEGG" id="xba:C7S18_17665"/>
<sequence length="166" mass="17436">MNKNSKSASVPAAAHDPEATAEAPPDAPMIPESPATPLAPSASAALAESDTLNWQFWTPDPNSGLDIAWAQLAAKQFRVQLLYTPGTGLGSPAAGDSTSPLIVDTELNSMRTDVPFSLLEVDNPNAILSGSFNYQPKPGDGVLSVRRLRYPGGYVEMHVLFSDSGG</sequence>